<name>A0A9D2T6K6_9FIRM</name>
<comment type="caution">
    <text evidence="1">The sequence shown here is derived from an EMBL/GenBank/DDBJ whole genome shotgun (WGS) entry which is preliminary data.</text>
</comment>
<dbReference type="PANTHER" id="PTHR41317">
    <property type="entry name" value="PD-(D_E)XK NUCLEASE FAMILY TRANSPOSASE"/>
    <property type="match status" value="1"/>
</dbReference>
<dbReference type="EMBL" id="DWWL01000026">
    <property type="protein sequence ID" value="HJC47281.1"/>
    <property type="molecule type" value="Genomic_DNA"/>
</dbReference>
<organism evidence="1 2">
    <name type="scientific">Candidatus Lachnoclostridium pullistercoris</name>
    <dbReference type="NCBI Taxonomy" id="2838632"/>
    <lineage>
        <taxon>Bacteria</taxon>
        <taxon>Bacillati</taxon>
        <taxon>Bacillota</taxon>
        <taxon>Clostridia</taxon>
        <taxon>Lachnospirales</taxon>
        <taxon>Lachnospiraceae</taxon>
    </lineage>
</organism>
<gene>
    <name evidence="1" type="ORF">IAA04_04445</name>
</gene>
<reference evidence="1" key="2">
    <citation type="submission" date="2021-04" db="EMBL/GenBank/DDBJ databases">
        <authorList>
            <person name="Gilroy R."/>
        </authorList>
    </citation>
    <scope>NUCLEOTIDE SEQUENCE</scope>
    <source>
        <strain evidence="1">CHK183-5548</strain>
    </source>
</reference>
<proteinExistence type="predicted"/>
<dbReference type="Pfam" id="PF12784">
    <property type="entry name" value="PDDEXK_2"/>
    <property type="match status" value="1"/>
</dbReference>
<reference evidence="1" key="1">
    <citation type="journal article" date="2021" name="PeerJ">
        <title>Extensive microbial diversity within the chicken gut microbiome revealed by metagenomics and culture.</title>
        <authorList>
            <person name="Gilroy R."/>
            <person name="Ravi A."/>
            <person name="Getino M."/>
            <person name="Pursley I."/>
            <person name="Horton D.L."/>
            <person name="Alikhan N.F."/>
            <person name="Baker D."/>
            <person name="Gharbi K."/>
            <person name="Hall N."/>
            <person name="Watson M."/>
            <person name="Adriaenssens E.M."/>
            <person name="Foster-Nyarko E."/>
            <person name="Jarju S."/>
            <person name="Secka A."/>
            <person name="Antonio M."/>
            <person name="Oren A."/>
            <person name="Chaudhuri R.R."/>
            <person name="La Ragione R."/>
            <person name="Hildebrand F."/>
            <person name="Pallen M.J."/>
        </authorList>
    </citation>
    <scope>NUCLEOTIDE SEQUENCE</scope>
    <source>
        <strain evidence="1">CHK183-5548</strain>
    </source>
</reference>
<dbReference type="NCBIfam" id="TIGR01784">
    <property type="entry name" value="T_den_put_tspse"/>
    <property type="match status" value="1"/>
</dbReference>
<dbReference type="PANTHER" id="PTHR41317:SF1">
    <property type="entry name" value="PD-(D_E)XK NUCLEASE FAMILY TRANSPOSASE"/>
    <property type="match status" value="1"/>
</dbReference>
<dbReference type="AlphaFoldDB" id="A0A9D2T6K6"/>
<dbReference type="Proteomes" id="UP000823883">
    <property type="component" value="Unassembled WGS sequence"/>
</dbReference>
<sequence>MKRWDQLTIRSSFIFSKIMRDRELCREMMEVLLNRPVKGVSYPEEEKVIDITPDGKSVRLDVYVVDEEDHIYDMEMQAQEKWDLPERSRYYQGMIDLNLLEKGENYKSLPESSVIFICTFDPFGVGRYVYTFENVCLEDSGIRLNDGTEKIFFNAAGREGEVGSRRKALLEYIGEDELSEDPLILRLDEAVRRAKNNEGWRREYMTFGMYLEEELMRGREQGLEEGRAEGLEEGRAEGRRTGAASINALNRRLLADGRTEELLRAVNDQELQARLLKEYGLR</sequence>
<dbReference type="InterPro" id="IPR010106">
    <property type="entry name" value="RpnA"/>
</dbReference>
<evidence type="ECO:0000313" key="1">
    <source>
        <dbReference type="EMBL" id="HJC47281.1"/>
    </source>
</evidence>
<accession>A0A9D2T6K6</accession>
<evidence type="ECO:0000313" key="2">
    <source>
        <dbReference type="Proteomes" id="UP000823883"/>
    </source>
</evidence>
<protein>
    <submittedName>
        <fullName evidence="1">Rpn family recombination-promoting nuclease/putative transposase</fullName>
    </submittedName>
</protein>